<dbReference type="PANTHER" id="PTHR10138:SF0">
    <property type="entry name" value="TRYPTOPHAN 2,3-DIOXYGENASE"/>
    <property type="match status" value="1"/>
</dbReference>
<protein>
    <recommendedName>
        <fullName evidence="2">Tryptophan 2,3-dioxygenase</fullName>
    </recommendedName>
</protein>
<accession>A0A508WUM5</accession>
<dbReference type="AlphaFoldDB" id="A0A508WUM5"/>
<dbReference type="GO" id="GO:0020037">
    <property type="term" value="F:heme binding"/>
    <property type="evidence" value="ECO:0007669"/>
    <property type="project" value="InterPro"/>
</dbReference>
<reference evidence="1" key="1">
    <citation type="submission" date="2019-06" db="EMBL/GenBank/DDBJ databases">
        <authorList>
            <person name="Le Quere A."/>
            <person name="Colella S."/>
        </authorList>
    </citation>
    <scope>NUCLEOTIDE SEQUENCE</scope>
    <source>
        <strain evidence="1">EmedicaeMD41</strain>
    </source>
</reference>
<dbReference type="GO" id="GO:0046872">
    <property type="term" value="F:metal ion binding"/>
    <property type="evidence" value="ECO:0007669"/>
    <property type="project" value="InterPro"/>
</dbReference>
<dbReference type="EMBL" id="CABFNB010000009">
    <property type="protein sequence ID" value="VTZ59331.1"/>
    <property type="molecule type" value="Genomic_DNA"/>
</dbReference>
<evidence type="ECO:0008006" key="2">
    <source>
        <dbReference type="Google" id="ProtNLM"/>
    </source>
</evidence>
<dbReference type="Pfam" id="PF03301">
    <property type="entry name" value="Trp_dioxygenase"/>
    <property type="match status" value="1"/>
</dbReference>
<dbReference type="GO" id="GO:0004833">
    <property type="term" value="F:L-tryptophan 2,3-dioxygenase activity"/>
    <property type="evidence" value="ECO:0007669"/>
    <property type="project" value="InterPro"/>
</dbReference>
<dbReference type="InterPro" id="IPR037217">
    <property type="entry name" value="Trp/Indoleamine_2_3_dOase-like"/>
</dbReference>
<evidence type="ECO:0000313" key="1">
    <source>
        <dbReference type="EMBL" id="VTZ59331.1"/>
    </source>
</evidence>
<name>A0A508WUM5_9HYPH</name>
<sequence>MNETVMNPQAANDGHTPYSRYVQTEVLHTLQDLVSDSPAEPAFLANVQISEIYWALITRELLTAQAELRDDNVPATNRVLRRIVSHMEAFNANWRSLSWLTPAELMPILKGLSAKHGKDTALQGWTFREMVFLLGVKDRPSLEHFEPQPHRLKQLNERLNSPSLYDDILAALARNGKPVPPQYLTPNYAAAYVPSKDIEEIWADIYRKDDPADAWRTLAELLADIAVEFTNWKYLHLMATRRTFGSRPAYHGVDAIQWLLPTMEEIPFPEVWTARGMVS</sequence>
<dbReference type="GO" id="GO:0019441">
    <property type="term" value="P:L-tryptophan catabolic process to kynurenine"/>
    <property type="evidence" value="ECO:0007669"/>
    <property type="project" value="InterPro"/>
</dbReference>
<dbReference type="InterPro" id="IPR004981">
    <property type="entry name" value="Trp_2_3_dOase"/>
</dbReference>
<dbReference type="GO" id="GO:0019442">
    <property type="term" value="P:L-tryptophan catabolic process to acetyl-CoA"/>
    <property type="evidence" value="ECO:0007669"/>
    <property type="project" value="TreeGrafter"/>
</dbReference>
<dbReference type="Proteomes" id="UP000507954">
    <property type="component" value="Unassembled WGS sequence"/>
</dbReference>
<dbReference type="SUPFAM" id="SSF140959">
    <property type="entry name" value="Indolic compounds 2,3-dioxygenase-like"/>
    <property type="match status" value="1"/>
</dbReference>
<gene>
    <name evidence="1" type="ORF">EMEDMD4_1060013</name>
</gene>
<dbReference type="Gene3D" id="1.20.58.480">
    <property type="match status" value="1"/>
</dbReference>
<organism evidence="1">
    <name type="scientific">Sinorhizobium medicae</name>
    <dbReference type="NCBI Taxonomy" id="110321"/>
    <lineage>
        <taxon>Bacteria</taxon>
        <taxon>Pseudomonadati</taxon>
        <taxon>Pseudomonadota</taxon>
        <taxon>Alphaproteobacteria</taxon>
        <taxon>Hyphomicrobiales</taxon>
        <taxon>Rhizobiaceae</taxon>
        <taxon>Sinorhizobium/Ensifer group</taxon>
        <taxon>Sinorhizobium</taxon>
    </lineage>
</organism>
<dbReference type="RefSeq" id="WP_180161268.1">
    <property type="nucleotide sequence ID" value="NZ_CABFNB010000009.1"/>
</dbReference>
<dbReference type="PANTHER" id="PTHR10138">
    <property type="entry name" value="TRYPTOPHAN 2,3-DIOXYGENASE"/>
    <property type="match status" value="1"/>
</dbReference>
<proteinExistence type="predicted"/>